<dbReference type="HOGENOM" id="CLU_2814311_0_0_1"/>
<evidence type="ECO:0000313" key="2">
    <source>
        <dbReference type="EMBL" id="KIO31820.1"/>
    </source>
</evidence>
<dbReference type="AlphaFoldDB" id="A0A0C3QIF1"/>
<keyword evidence="3" id="KW-1185">Reference proteome</keyword>
<proteinExistence type="predicted"/>
<evidence type="ECO:0000256" key="1">
    <source>
        <dbReference type="SAM" id="MobiDB-lite"/>
    </source>
</evidence>
<reference evidence="3" key="2">
    <citation type="submission" date="2015-01" db="EMBL/GenBank/DDBJ databases">
        <title>Evolutionary Origins and Diversification of the Mycorrhizal Mutualists.</title>
        <authorList>
            <consortium name="DOE Joint Genome Institute"/>
            <consortium name="Mycorrhizal Genomics Consortium"/>
            <person name="Kohler A."/>
            <person name="Kuo A."/>
            <person name="Nagy L.G."/>
            <person name="Floudas D."/>
            <person name="Copeland A."/>
            <person name="Barry K.W."/>
            <person name="Cichocki N."/>
            <person name="Veneault-Fourrey C."/>
            <person name="LaButti K."/>
            <person name="Lindquist E.A."/>
            <person name="Lipzen A."/>
            <person name="Lundell T."/>
            <person name="Morin E."/>
            <person name="Murat C."/>
            <person name="Riley R."/>
            <person name="Ohm R."/>
            <person name="Sun H."/>
            <person name="Tunlid A."/>
            <person name="Henrissat B."/>
            <person name="Grigoriev I.V."/>
            <person name="Hibbett D.S."/>
            <person name="Martin F."/>
        </authorList>
    </citation>
    <scope>NUCLEOTIDE SEQUENCE [LARGE SCALE GENOMIC DNA]</scope>
    <source>
        <strain evidence="3">MUT 4182</strain>
    </source>
</reference>
<accession>A0A0C3QIF1</accession>
<feature type="region of interest" description="Disordered" evidence="1">
    <location>
        <begin position="26"/>
        <end position="48"/>
    </location>
</feature>
<protein>
    <submittedName>
        <fullName evidence="2">Uncharacterized protein</fullName>
    </submittedName>
</protein>
<name>A0A0C3QIF1_9AGAM</name>
<evidence type="ECO:0000313" key="3">
    <source>
        <dbReference type="Proteomes" id="UP000054248"/>
    </source>
</evidence>
<dbReference type="EMBL" id="KN822960">
    <property type="protein sequence ID" value="KIO31820.1"/>
    <property type="molecule type" value="Genomic_DNA"/>
</dbReference>
<sequence length="67" mass="7061">MVSPDARTGWLAFQLALPDEYPPDYIDKSTNEVSSSSAEATNPTPAAAAPPFVAGWLTIFGTVYGAK</sequence>
<feature type="compositionally biased region" description="Low complexity" evidence="1">
    <location>
        <begin position="34"/>
        <end position="48"/>
    </location>
</feature>
<reference evidence="2 3" key="1">
    <citation type="submission" date="2014-04" db="EMBL/GenBank/DDBJ databases">
        <authorList>
            <consortium name="DOE Joint Genome Institute"/>
            <person name="Kuo A."/>
            <person name="Girlanda M."/>
            <person name="Perotto S."/>
            <person name="Kohler A."/>
            <person name="Nagy L.G."/>
            <person name="Floudas D."/>
            <person name="Copeland A."/>
            <person name="Barry K.W."/>
            <person name="Cichocki N."/>
            <person name="Veneault-Fourrey C."/>
            <person name="LaButti K."/>
            <person name="Lindquist E.A."/>
            <person name="Lipzen A."/>
            <person name="Lundell T."/>
            <person name="Morin E."/>
            <person name="Murat C."/>
            <person name="Sun H."/>
            <person name="Tunlid A."/>
            <person name="Henrissat B."/>
            <person name="Grigoriev I.V."/>
            <person name="Hibbett D.S."/>
            <person name="Martin F."/>
            <person name="Nordberg H.P."/>
            <person name="Cantor M.N."/>
            <person name="Hua S.X."/>
        </authorList>
    </citation>
    <scope>NUCLEOTIDE SEQUENCE [LARGE SCALE GENOMIC DNA]</scope>
    <source>
        <strain evidence="2 3">MUT 4182</strain>
    </source>
</reference>
<dbReference type="Proteomes" id="UP000054248">
    <property type="component" value="Unassembled WGS sequence"/>
</dbReference>
<gene>
    <name evidence="2" type="ORF">M407DRAFT_19327</name>
</gene>
<organism evidence="2 3">
    <name type="scientific">Tulasnella calospora MUT 4182</name>
    <dbReference type="NCBI Taxonomy" id="1051891"/>
    <lineage>
        <taxon>Eukaryota</taxon>
        <taxon>Fungi</taxon>
        <taxon>Dikarya</taxon>
        <taxon>Basidiomycota</taxon>
        <taxon>Agaricomycotina</taxon>
        <taxon>Agaricomycetes</taxon>
        <taxon>Cantharellales</taxon>
        <taxon>Tulasnellaceae</taxon>
        <taxon>Tulasnella</taxon>
    </lineage>
</organism>